<dbReference type="PANTHER" id="PTHR43373">
    <property type="entry name" value="NA(+)/H(+) ANTIPORTER SUBUNIT"/>
    <property type="match status" value="1"/>
</dbReference>
<feature type="transmembrane region" description="Helical" evidence="10">
    <location>
        <begin position="403"/>
        <end position="421"/>
    </location>
</feature>
<dbReference type="InterPro" id="IPR001516">
    <property type="entry name" value="Proton_antipo_N"/>
</dbReference>
<evidence type="ECO:0000259" key="14">
    <source>
        <dbReference type="Pfam" id="PF20501"/>
    </source>
</evidence>
<keyword evidence="4" id="KW-1003">Cell membrane</keyword>
<gene>
    <name evidence="15" type="ORF">SAMN05661044_02367</name>
</gene>
<feature type="transmembrane region" description="Helical" evidence="10">
    <location>
        <begin position="597"/>
        <end position="614"/>
    </location>
</feature>
<dbReference type="STRING" id="407022.SAMN05661044_02367"/>
<dbReference type="OrthoDB" id="9807568at2"/>
<feature type="transmembrane region" description="Helical" evidence="10">
    <location>
        <begin position="28"/>
        <end position="49"/>
    </location>
</feature>
<proteinExistence type="predicted"/>
<evidence type="ECO:0000256" key="2">
    <source>
        <dbReference type="ARBA" id="ARBA00022448"/>
    </source>
</evidence>
<evidence type="ECO:0000256" key="9">
    <source>
        <dbReference type="RuleBase" id="RU000320"/>
    </source>
</evidence>
<evidence type="ECO:0000259" key="12">
    <source>
        <dbReference type="Pfam" id="PF00662"/>
    </source>
</evidence>
<feature type="domain" description="MrpA C-terminal/MbhD" evidence="13">
    <location>
        <begin position="604"/>
        <end position="669"/>
    </location>
</feature>
<dbReference type="GO" id="GO:0005886">
    <property type="term" value="C:plasma membrane"/>
    <property type="evidence" value="ECO:0007669"/>
    <property type="project" value="UniProtKB-SubCell"/>
</dbReference>
<evidence type="ECO:0000256" key="7">
    <source>
        <dbReference type="ARBA" id="ARBA00023065"/>
    </source>
</evidence>
<evidence type="ECO:0000256" key="3">
    <source>
        <dbReference type="ARBA" id="ARBA00022449"/>
    </source>
</evidence>
<feature type="transmembrane region" description="Helical" evidence="10">
    <location>
        <begin position="621"/>
        <end position="640"/>
    </location>
</feature>
<keyword evidence="2" id="KW-0813">Transport</keyword>
<feature type="transmembrane region" description="Helical" evidence="10">
    <location>
        <begin position="323"/>
        <end position="343"/>
    </location>
</feature>
<feature type="domain" description="NADH:quinone oxidoreductase/Mrp antiporter transmembrane" evidence="11">
    <location>
        <begin position="124"/>
        <end position="408"/>
    </location>
</feature>
<dbReference type="GO" id="GO:0015297">
    <property type="term" value="F:antiporter activity"/>
    <property type="evidence" value="ECO:0007669"/>
    <property type="project" value="UniProtKB-KW"/>
</dbReference>
<keyword evidence="16" id="KW-1185">Reference proteome</keyword>
<protein>
    <submittedName>
        <fullName evidence="15">Multicomponent Na+:H+ antiporter subunit A</fullName>
    </submittedName>
</protein>
<dbReference type="AlphaFoldDB" id="A0A1H7PUI0"/>
<dbReference type="EMBL" id="FOAF01000002">
    <property type="protein sequence ID" value="SEL39551.1"/>
    <property type="molecule type" value="Genomic_DNA"/>
</dbReference>
<feature type="transmembrane region" description="Helical" evidence="10">
    <location>
        <begin position="199"/>
        <end position="216"/>
    </location>
</feature>
<keyword evidence="3" id="KW-0050">Antiport</keyword>
<reference evidence="16" key="1">
    <citation type="submission" date="2016-10" db="EMBL/GenBank/DDBJ databases">
        <authorList>
            <person name="Varghese N."/>
            <person name="Submissions S."/>
        </authorList>
    </citation>
    <scope>NUCLEOTIDE SEQUENCE [LARGE SCALE GENOMIC DNA]</scope>
    <source>
        <strain evidence="16">DSM 18733</strain>
    </source>
</reference>
<feature type="transmembrane region" description="Helical" evidence="10">
    <location>
        <begin position="364"/>
        <end position="383"/>
    </location>
</feature>
<feature type="transmembrane region" description="Helical" evidence="10">
    <location>
        <begin position="680"/>
        <end position="700"/>
    </location>
</feature>
<keyword evidence="5 9" id="KW-0812">Transmembrane</keyword>
<dbReference type="Pfam" id="PF20501">
    <property type="entry name" value="MbhE"/>
    <property type="match status" value="1"/>
</dbReference>
<feature type="transmembrane region" description="Helical" evidence="10">
    <location>
        <begin position="161"/>
        <end position="179"/>
    </location>
</feature>
<evidence type="ECO:0000256" key="6">
    <source>
        <dbReference type="ARBA" id="ARBA00022989"/>
    </source>
</evidence>
<evidence type="ECO:0000256" key="1">
    <source>
        <dbReference type="ARBA" id="ARBA00004651"/>
    </source>
</evidence>
<keyword evidence="7" id="KW-0406">Ion transport</keyword>
<feature type="transmembrane region" description="Helical" evidence="10">
    <location>
        <begin position="70"/>
        <end position="95"/>
    </location>
</feature>
<name>A0A1H7PUI0_OLID1</name>
<comment type="subcellular location">
    <subcellularLocation>
        <location evidence="1">Cell membrane</location>
        <topology evidence="1">Multi-pass membrane protein</topology>
    </subcellularLocation>
    <subcellularLocation>
        <location evidence="9">Membrane</location>
        <topology evidence="9">Multi-pass membrane protein</topology>
    </subcellularLocation>
</comment>
<evidence type="ECO:0000259" key="11">
    <source>
        <dbReference type="Pfam" id="PF00361"/>
    </source>
</evidence>
<feature type="transmembrane region" description="Helical" evidence="10">
    <location>
        <begin position="740"/>
        <end position="759"/>
    </location>
</feature>
<dbReference type="Pfam" id="PF13244">
    <property type="entry name" value="MbhD"/>
    <property type="match status" value="1"/>
</dbReference>
<evidence type="ECO:0000256" key="5">
    <source>
        <dbReference type="ARBA" id="ARBA00022692"/>
    </source>
</evidence>
<keyword evidence="8 10" id="KW-0472">Membrane</keyword>
<evidence type="ECO:0000259" key="13">
    <source>
        <dbReference type="Pfam" id="PF13244"/>
    </source>
</evidence>
<dbReference type="Pfam" id="PF00361">
    <property type="entry name" value="Proton_antipo_M"/>
    <property type="match status" value="1"/>
</dbReference>
<dbReference type="InterPro" id="IPR046806">
    <property type="entry name" value="MrpA_C/MbhE"/>
</dbReference>
<organism evidence="15 16">
    <name type="scientific">Olivibacter domesticus</name>
    <name type="common">Pseudosphingobacterium domesticum</name>
    <dbReference type="NCBI Taxonomy" id="407022"/>
    <lineage>
        <taxon>Bacteria</taxon>
        <taxon>Pseudomonadati</taxon>
        <taxon>Bacteroidota</taxon>
        <taxon>Sphingobacteriia</taxon>
        <taxon>Sphingobacteriales</taxon>
        <taxon>Sphingobacteriaceae</taxon>
        <taxon>Olivibacter</taxon>
    </lineage>
</organism>
<dbReference type="PRINTS" id="PR01434">
    <property type="entry name" value="NADHDHGNASE5"/>
</dbReference>
<sequence length="766" mass="85459">MTIILLITFLLSFFPLFFYHFQPKVVGFVSALILFGVFLFFTAFMHPILEGKNIVQETEWVPSLKINLRFHLDGLSLFFALLISLFGSLILLYSTVYMHGKAKVNRFLFYLLLFTASMLGVVLSDNVFLLYVFWELTSVSSYLLISFDNNKKKSRDAGMQALLVTNAGGLALFAGLFLLGNTAGSFNLSVILQSDISFLGSYTEPIILLILLGCFAKSAQFPFHFWLPNAMAAPTPVSAFLHSATMVKAGIFLAMRLNPLLNGVGLWHYSLLLAGGITMIIGAWKALQENDLKAILAAITISTLGLLMASIGVGSVIALQGALIYLFVHALYKGGLFLVVGNIDSQAKTRDLNSLSGLFRSMPYTGIAAILACLSMAGLPPLLGFIGKEKLYLALLEGDWKDYLFLTVFLFCSAIYFMLSVRLSYDVFFGKAKSLSKIKESAFFMWFPPLILGLLGILFGLLGVYVEPFFYEVCNAIIGTKDNVKVDLSLWHGFNKQFLMSILTWLIGVLVYIYRNRLKKVANLFNFLSFEKGYMFTLQKVGTIASSVTLFFQNGFLTRYLKVIFCVLIILLFWVYLEGSLLPDALAFDKEIPLLEVYDFFPMLLIFIGTVFIIKSSSRLRILVCLSLVGYGIAFFYAIFSAPDVSMTQFLVETITLVIFTIILNRMPKNATFPLEARKLLIAAVSVLFGIMMTLVLFSLQQYTPDPALKNFFLRNSAPNGHGENVVNVMLVDFRAFDTFGEIVVLCMTAIGVVALIHLKQKEDKL</sequence>
<dbReference type="InterPro" id="IPR001750">
    <property type="entry name" value="ND/Mrp_TM"/>
</dbReference>
<accession>A0A1H7PUI0</accession>
<dbReference type="Pfam" id="PF00662">
    <property type="entry name" value="Proton_antipo_N"/>
    <property type="match status" value="1"/>
</dbReference>
<evidence type="ECO:0000256" key="8">
    <source>
        <dbReference type="ARBA" id="ARBA00023136"/>
    </source>
</evidence>
<feature type="transmembrane region" description="Helical" evidence="10">
    <location>
        <begin position="107"/>
        <end position="134"/>
    </location>
</feature>
<feature type="domain" description="NADH-Ubiquinone oxidoreductase (complex I) chain 5 N-terminal" evidence="12">
    <location>
        <begin position="62"/>
        <end position="107"/>
    </location>
</feature>
<dbReference type="InterPro" id="IPR025383">
    <property type="entry name" value="MrpA_C/MbhD"/>
</dbReference>
<feature type="transmembrane region" description="Helical" evidence="10">
    <location>
        <begin position="267"/>
        <end position="287"/>
    </location>
</feature>
<feature type="transmembrane region" description="Helical" evidence="10">
    <location>
        <begin position="646"/>
        <end position="668"/>
    </location>
</feature>
<dbReference type="PANTHER" id="PTHR43373:SF1">
    <property type="entry name" value="NA(+)_H(+) ANTIPORTER SUBUNIT A"/>
    <property type="match status" value="1"/>
</dbReference>
<evidence type="ECO:0000256" key="10">
    <source>
        <dbReference type="SAM" id="Phobius"/>
    </source>
</evidence>
<dbReference type="InterPro" id="IPR050616">
    <property type="entry name" value="CPA3_Na-H_Antiporter_A"/>
</dbReference>
<dbReference type="Proteomes" id="UP000199421">
    <property type="component" value="Unassembled WGS sequence"/>
</dbReference>
<feature type="transmembrane region" description="Helical" evidence="10">
    <location>
        <begin position="294"/>
        <end position="317"/>
    </location>
</feature>
<evidence type="ECO:0000256" key="4">
    <source>
        <dbReference type="ARBA" id="ARBA00022475"/>
    </source>
</evidence>
<dbReference type="GO" id="GO:0006811">
    <property type="term" value="P:monoatomic ion transport"/>
    <property type="evidence" value="ECO:0007669"/>
    <property type="project" value="UniProtKB-KW"/>
</dbReference>
<keyword evidence="6 10" id="KW-1133">Transmembrane helix</keyword>
<evidence type="ECO:0000313" key="16">
    <source>
        <dbReference type="Proteomes" id="UP000199421"/>
    </source>
</evidence>
<feature type="transmembrane region" description="Helical" evidence="10">
    <location>
        <begin position="560"/>
        <end position="577"/>
    </location>
</feature>
<dbReference type="RefSeq" id="WP_093324339.1">
    <property type="nucleotide sequence ID" value="NZ_FOAF01000002.1"/>
</dbReference>
<feature type="domain" description="MrpA C-terminal/MbhE" evidence="14">
    <location>
        <begin position="681"/>
        <end position="757"/>
    </location>
</feature>
<feature type="transmembrane region" description="Helical" evidence="10">
    <location>
        <begin position="497"/>
        <end position="514"/>
    </location>
</feature>
<feature type="transmembrane region" description="Helical" evidence="10">
    <location>
        <begin position="442"/>
        <end position="466"/>
    </location>
</feature>
<evidence type="ECO:0000313" key="15">
    <source>
        <dbReference type="EMBL" id="SEL39551.1"/>
    </source>
</evidence>